<reference evidence="2 3" key="1">
    <citation type="submission" date="2015-07" db="EMBL/GenBank/DDBJ databases">
        <title>Comparative genomics of the Sigatoka disease complex on banana suggests a link between parallel evolutionary changes in Pseudocercospora fijiensis and Pseudocercospora eumusae and increased virulence on the banana host.</title>
        <authorList>
            <person name="Chang T.-C."/>
            <person name="Salvucci A."/>
            <person name="Crous P.W."/>
            <person name="Stergiopoulos I."/>
        </authorList>
    </citation>
    <scope>NUCLEOTIDE SEQUENCE [LARGE SCALE GENOMIC DNA]</scope>
    <source>
        <strain evidence="2 3">CBS 116634</strain>
    </source>
</reference>
<protein>
    <submittedName>
        <fullName evidence="2">Uncharacterized protein</fullName>
    </submittedName>
</protein>
<keyword evidence="1" id="KW-0732">Signal</keyword>
<name>A0A139IRX7_9PEZI</name>
<feature type="signal peptide" evidence="1">
    <location>
        <begin position="1"/>
        <end position="15"/>
    </location>
</feature>
<dbReference type="Proteomes" id="UP000073492">
    <property type="component" value="Unassembled WGS sequence"/>
</dbReference>
<evidence type="ECO:0000313" key="2">
    <source>
        <dbReference type="EMBL" id="KXT17513.1"/>
    </source>
</evidence>
<feature type="chain" id="PRO_5012610616" evidence="1">
    <location>
        <begin position="16"/>
        <end position="115"/>
    </location>
</feature>
<evidence type="ECO:0000256" key="1">
    <source>
        <dbReference type="SAM" id="SignalP"/>
    </source>
</evidence>
<keyword evidence="3" id="KW-1185">Reference proteome</keyword>
<proteinExistence type="predicted"/>
<dbReference type="OrthoDB" id="3649905at2759"/>
<evidence type="ECO:0000313" key="3">
    <source>
        <dbReference type="Proteomes" id="UP000073492"/>
    </source>
</evidence>
<dbReference type="AlphaFoldDB" id="A0A139IRX7"/>
<comment type="caution">
    <text evidence="2">The sequence shown here is derived from an EMBL/GenBank/DDBJ whole genome shotgun (WGS) entry which is preliminary data.</text>
</comment>
<gene>
    <name evidence="2" type="ORF">AC579_3207</name>
</gene>
<accession>A0A139IRX7</accession>
<dbReference type="EMBL" id="LFZO01000019">
    <property type="protein sequence ID" value="KXT17513.1"/>
    <property type="molecule type" value="Genomic_DNA"/>
</dbReference>
<organism evidence="2 3">
    <name type="scientific">Pseudocercospora musae</name>
    <dbReference type="NCBI Taxonomy" id="113226"/>
    <lineage>
        <taxon>Eukaryota</taxon>
        <taxon>Fungi</taxon>
        <taxon>Dikarya</taxon>
        <taxon>Ascomycota</taxon>
        <taxon>Pezizomycotina</taxon>
        <taxon>Dothideomycetes</taxon>
        <taxon>Dothideomycetidae</taxon>
        <taxon>Mycosphaerellales</taxon>
        <taxon>Mycosphaerellaceae</taxon>
        <taxon>Pseudocercospora</taxon>
    </lineage>
</organism>
<sequence length="115" mass="12973">MRFTTILLFLLSTTATPIVMNDIEKRWAAGDSEKQIHAGLSHRDMTPAWPVVRDAEFEGFSSATDERSLEIAEKKGDDDGWMGKVLRRRCDAGTGAGNYVEVLRPRKARYYFTSS</sequence>